<protein>
    <submittedName>
        <fullName evidence="1">Uncharacterized protein</fullName>
    </submittedName>
</protein>
<dbReference type="EMBL" id="JPIU01000039">
    <property type="protein sequence ID" value="KIO44422.1"/>
    <property type="molecule type" value="Genomic_DNA"/>
</dbReference>
<sequence length="61" mass="7540">MYLKNPYPLSLFFPIRKKIRTEASYFQFSSFNFQLNSLALQSLFIKEKVYKQYKHKKIWKI</sequence>
<dbReference type="Proteomes" id="UP000031937">
    <property type="component" value="Unassembled WGS sequence"/>
</dbReference>
<evidence type="ECO:0000313" key="3">
    <source>
        <dbReference type="Proteomes" id="UP000031937"/>
    </source>
</evidence>
<gene>
    <name evidence="1" type="ORF">BA92_09475</name>
    <name evidence="2" type="ORF">IE90_07850</name>
</gene>
<name>A0A0C3NE84_9PORP</name>
<reference evidence="2 3" key="2">
    <citation type="submission" date="2014-07" db="EMBL/GenBank/DDBJ databases">
        <title>Porphyromonadaceae bacterium OUH 334697 = ATCC BAA-2682 = DSM 28341 draft genome.</title>
        <authorList>
            <person name="Sydenham T.V."/>
            <person name="Hasman H."/>
            <person name="Justesen U.S."/>
        </authorList>
    </citation>
    <scope>NUCLEOTIDE SEQUENCE [LARGE SCALE GENOMIC DNA]</scope>
    <source>
        <strain evidence="2 3">OUH 334697</strain>
    </source>
</reference>
<evidence type="ECO:0000313" key="1">
    <source>
        <dbReference type="EMBL" id="KIO44422.1"/>
    </source>
</evidence>
<dbReference type="Proteomes" id="UP000031980">
    <property type="component" value="Unassembled WGS sequence"/>
</dbReference>
<proteinExistence type="predicted"/>
<reference evidence="1 4" key="1">
    <citation type="submission" date="2014-07" db="EMBL/GenBank/DDBJ databases">
        <title>Porphyromonadaceae bacterium OUH 308042 = ATCC BAA-2681 = DSM 28342 draft genome.</title>
        <authorList>
            <person name="Sydenham T.V."/>
            <person name="Hasman H."/>
            <person name="Justensen U.S."/>
        </authorList>
    </citation>
    <scope>NUCLEOTIDE SEQUENCE [LARGE SCALE GENOMIC DNA]</scope>
    <source>
        <strain evidence="1 4">OUH 308042</strain>
    </source>
</reference>
<organism evidence="1 4">
    <name type="scientific">Sanguibacteroides justesenii</name>
    <dbReference type="NCBI Taxonomy" id="1547597"/>
    <lineage>
        <taxon>Bacteria</taxon>
        <taxon>Pseudomonadati</taxon>
        <taxon>Bacteroidota</taxon>
        <taxon>Bacteroidia</taxon>
        <taxon>Bacteroidales</taxon>
        <taxon>Porphyromonadaceae</taxon>
        <taxon>Sanguibacteroides</taxon>
    </lineage>
</organism>
<dbReference type="EMBL" id="JPIT01000018">
    <property type="protein sequence ID" value="KIO45322.1"/>
    <property type="molecule type" value="Genomic_DNA"/>
</dbReference>
<evidence type="ECO:0000313" key="2">
    <source>
        <dbReference type="EMBL" id="KIO45322.1"/>
    </source>
</evidence>
<keyword evidence="4" id="KW-1185">Reference proteome</keyword>
<dbReference type="AlphaFoldDB" id="A0A0C3NE84"/>
<accession>A0A0C3NE84</accession>
<evidence type="ECO:0000313" key="4">
    <source>
        <dbReference type="Proteomes" id="UP000031980"/>
    </source>
</evidence>
<comment type="caution">
    <text evidence="1">The sequence shown here is derived from an EMBL/GenBank/DDBJ whole genome shotgun (WGS) entry which is preliminary data.</text>
</comment>